<sequence length="90" mass="10102">MGDDPWQNSEELAFIPEQVEPMLTNVLAAVLANEVYEDAKVPVWIDSICEKSMESLAKLSKPFKYIVTCLIIQKNGAGIHSAQSCFWDVR</sequence>
<protein>
    <submittedName>
        <fullName evidence="1">Uncharacterized protein DLC2</fullName>
    </submittedName>
</protein>
<dbReference type="Pfam" id="PF03645">
    <property type="entry name" value="Tctex-1"/>
    <property type="match status" value="1"/>
</dbReference>
<dbReference type="InParanoid" id="F0YHJ3"/>
<evidence type="ECO:0000313" key="2">
    <source>
        <dbReference type="Proteomes" id="UP000002729"/>
    </source>
</evidence>
<dbReference type="Gene3D" id="3.30.1140.40">
    <property type="entry name" value="Tctex-1"/>
    <property type="match status" value="1"/>
</dbReference>
<evidence type="ECO:0000313" key="1">
    <source>
        <dbReference type="EMBL" id="EGB05458.1"/>
    </source>
</evidence>
<dbReference type="GeneID" id="20220948"/>
<dbReference type="RefSeq" id="XP_009039840.1">
    <property type="nucleotide sequence ID" value="XM_009041592.1"/>
</dbReference>
<dbReference type="InterPro" id="IPR005334">
    <property type="entry name" value="Tctex-1-like"/>
</dbReference>
<dbReference type="PANTHER" id="PTHR21255:SF4">
    <property type="entry name" value="DYNEIN LIGHT CHAIN TCTEX-TYPE"/>
    <property type="match status" value="1"/>
</dbReference>
<proteinExistence type="predicted"/>
<reference evidence="1 2" key="1">
    <citation type="journal article" date="2011" name="Proc. Natl. Acad. Sci. U.S.A.">
        <title>Niche of harmful alga Aureococcus anophagefferens revealed through ecogenomics.</title>
        <authorList>
            <person name="Gobler C.J."/>
            <person name="Berry D.L."/>
            <person name="Dyhrman S.T."/>
            <person name="Wilhelm S.W."/>
            <person name="Salamov A."/>
            <person name="Lobanov A.V."/>
            <person name="Zhang Y."/>
            <person name="Collier J.L."/>
            <person name="Wurch L.L."/>
            <person name="Kustka A.B."/>
            <person name="Dill B.D."/>
            <person name="Shah M."/>
            <person name="VerBerkmoes N.C."/>
            <person name="Kuo A."/>
            <person name="Terry A."/>
            <person name="Pangilinan J."/>
            <person name="Lindquist E.A."/>
            <person name="Lucas S."/>
            <person name="Paulsen I.T."/>
            <person name="Hattenrath-Lehmann T.K."/>
            <person name="Talmage S.C."/>
            <person name="Walker E.A."/>
            <person name="Koch F."/>
            <person name="Burson A.M."/>
            <person name="Marcoval M.A."/>
            <person name="Tang Y.Z."/>
            <person name="Lecleir G.R."/>
            <person name="Coyne K.J."/>
            <person name="Berg G.M."/>
            <person name="Bertrand E.M."/>
            <person name="Saito M.A."/>
            <person name="Gladyshev V.N."/>
            <person name="Grigoriev I.V."/>
        </authorList>
    </citation>
    <scope>NUCLEOTIDE SEQUENCE [LARGE SCALE GENOMIC DNA]</scope>
    <source>
        <strain evidence="2">CCMP 1984</strain>
    </source>
</reference>
<dbReference type="CDD" id="cd21455">
    <property type="entry name" value="DLC-like_DYNLT1_DYNLT3"/>
    <property type="match status" value="1"/>
</dbReference>
<dbReference type="GO" id="GO:0007018">
    <property type="term" value="P:microtubule-based movement"/>
    <property type="evidence" value="ECO:0007669"/>
    <property type="project" value="TreeGrafter"/>
</dbReference>
<dbReference type="AlphaFoldDB" id="F0YHJ3"/>
<dbReference type="KEGG" id="aaf:AURANDRAFT_30892"/>
<name>F0YHJ3_AURAN</name>
<dbReference type="InterPro" id="IPR038586">
    <property type="entry name" value="Tctex-1-like_sf"/>
</dbReference>
<dbReference type="GO" id="GO:0045505">
    <property type="term" value="F:dynein intermediate chain binding"/>
    <property type="evidence" value="ECO:0007669"/>
    <property type="project" value="TreeGrafter"/>
</dbReference>
<keyword evidence="2" id="KW-1185">Reference proteome</keyword>
<organism evidence="2">
    <name type="scientific">Aureococcus anophagefferens</name>
    <name type="common">Harmful bloom alga</name>
    <dbReference type="NCBI Taxonomy" id="44056"/>
    <lineage>
        <taxon>Eukaryota</taxon>
        <taxon>Sar</taxon>
        <taxon>Stramenopiles</taxon>
        <taxon>Ochrophyta</taxon>
        <taxon>Pelagophyceae</taxon>
        <taxon>Pelagomonadales</taxon>
        <taxon>Pelagomonadaceae</taxon>
        <taxon>Aureococcus</taxon>
    </lineage>
</organism>
<dbReference type="eggNOG" id="KOG4081">
    <property type="taxonomic scope" value="Eukaryota"/>
</dbReference>
<dbReference type="OrthoDB" id="10059120at2759"/>
<dbReference type="PANTHER" id="PTHR21255">
    <property type="entry name" value="T-COMPLEX-ASSOCIATED-TESTIS-EXPRESSED 1/ DYNEIN LIGHT CHAIN"/>
    <property type="match status" value="1"/>
</dbReference>
<accession>F0YHJ3</accession>
<dbReference type="EMBL" id="GL833141">
    <property type="protein sequence ID" value="EGB05458.1"/>
    <property type="molecule type" value="Genomic_DNA"/>
</dbReference>
<gene>
    <name evidence="1" type="primary">DLC2</name>
    <name evidence="1" type="ORF">AURANDRAFT_30892</name>
</gene>
<dbReference type="GO" id="GO:0005737">
    <property type="term" value="C:cytoplasm"/>
    <property type="evidence" value="ECO:0007669"/>
    <property type="project" value="TreeGrafter"/>
</dbReference>
<dbReference type="Proteomes" id="UP000002729">
    <property type="component" value="Unassembled WGS sequence"/>
</dbReference>
<dbReference type="OMA" id="NIVTCAV"/>
<dbReference type="GO" id="GO:0005868">
    <property type="term" value="C:cytoplasmic dynein complex"/>
    <property type="evidence" value="ECO:0007669"/>
    <property type="project" value="TreeGrafter"/>
</dbReference>